<feature type="transmembrane region" description="Helical" evidence="1">
    <location>
        <begin position="7"/>
        <end position="30"/>
    </location>
</feature>
<feature type="transmembrane region" description="Helical" evidence="1">
    <location>
        <begin position="36"/>
        <end position="55"/>
    </location>
</feature>
<comment type="caution">
    <text evidence="2">The sequence shown here is derived from an EMBL/GenBank/DDBJ whole genome shotgun (WGS) entry which is preliminary data.</text>
</comment>
<evidence type="ECO:0000256" key="1">
    <source>
        <dbReference type="SAM" id="Phobius"/>
    </source>
</evidence>
<organism evidence="2 3">
    <name type="scientific">Candidatus Roizmanbacteria bacterium CG_4_10_14_0_2_um_filter_39_13</name>
    <dbReference type="NCBI Taxonomy" id="1974825"/>
    <lineage>
        <taxon>Bacteria</taxon>
        <taxon>Candidatus Roizmaniibacteriota</taxon>
    </lineage>
</organism>
<gene>
    <name evidence="2" type="ORF">COY16_05025</name>
</gene>
<feature type="transmembrane region" description="Helical" evidence="1">
    <location>
        <begin position="62"/>
        <end position="81"/>
    </location>
</feature>
<dbReference type="AlphaFoldDB" id="A0A2M7TWS2"/>
<sequence length="85" mass="9401">MKIIKTIGIALFGLVGVYMYIVEIIAFAQWWGLTGIVVSFMIPPLAVIFPFIYWVKEGVFPLTYLTAWIIGLVGAVLAGYASKDD</sequence>
<evidence type="ECO:0000313" key="2">
    <source>
        <dbReference type="EMBL" id="PIZ62215.1"/>
    </source>
</evidence>
<accession>A0A2M7TWS2</accession>
<keyword evidence="1" id="KW-0812">Transmembrane</keyword>
<proteinExistence type="predicted"/>
<dbReference type="Proteomes" id="UP000228503">
    <property type="component" value="Unassembled WGS sequence"/>
</dbReference>
<reference evidence="3" key="1">
    <citation type="submission" date="2017-09" db="EMBL/GenBank/DDBJ databases">
        <title>Depth-based differentiation of microbial function through sediment-hosted aquifers and enrichment of novel symbionts in the deep terrestrial subsurface.</title>
        <authorList>
            <person name="Probst A.J."/>
            <person name="Ladd B."/>
            <person name="Jarett J.K."/>
            <person name="Geller-Mcgrath D.E."/>
            <person name="Sieber C.M.K."/>
            <person name="Emerson J.B."/>
            <person name="Anantharaman K."/>
            <person name="Thomas B.C."/>
            <person name="Malmstrom R."/>
            <person name="Stieglmeier M."/>
            <person name="Klingl A."/>
            <person name="Woyke T."/>
            <person name="Ryan C.M."/>
            <person name="Banfield J.F."/>
        </authorList>
    </citation>
    <scope>NUCLEOTIDE SEQUENCE [LARGE SCALE GENOMIC DNA]</scope>
</reference>
<dbReference type="EMBL" id="PFOB01000063">
    <property type="protein sequence ID" value="PIZ62215.1"/>
    <property type="molecule type" value="Genomic_DNA"/>
</dbReference>
<keyword evidence="1" id="KW-1133">Transmembrane helix</keyword>
<name>A0A2M7TWS2_9BACT</name>
<evidence type="ECO:0000313" key="3">
    <source>
        <dbReference type="Proteomes" id="UP000228503"/>
    </source>
</evidence>
<protein>
    <submittedName>
        <fullName evidence="2">Uncharacterized protein</fullName>
    </submittedName>
</protein>
<keyword evidence="1" id="KW-0472">Membrane</keyword>